<name>A7IUT5_PBCVM</name>
<proteinExistence type="predicted"/>
<protein>
    <submittedName>
        <fullName evidence="2">Uncharacterized protein m555L</fullName>
    </submittedName>
</protein>
<keyword evidence="1" id="KW-0812">Transmembrane</keyword>
<feature type="transmembrane region" description="Helical" evidence="1">
    <location>
        <begin position="55"/>
        <end position="75"/>
    </location>
</feature>
<dbReference type="EMBL" id="DQ491001">
    <property type="protein sequence ID" value="ABT14109.1"/>
    <property type="molecule type" value="Genomic_DNA"/>
</dbReference>
<evidence type="ECO:0000313" key="2">
    <source>
        <dbReference type="EMBL" id="ABT14109.1"/>
    </source>
</evidence>
<evidence type="ECO:0000256" key="1">
    <source>
        <dbReference type="SAM" id="Phobius"/>
    </source>
</evidence>
<keyword evidence="1" id="KW-1133">Transmembrane helix</keyword>
<keyword evidence="1" id="KW-0472">Membrane</keyword>
<accession>A7IUT5</accession>
<evidence type="ECO:0000313" key="3">
    <source>
        <dbReference type="Proteomes" id="UP000246715"/>
    </source>
</evidence>
<reference evidence="2 3" key="1">
    <citation type="journal article" date="2007" name="Virology">
        <title>Sequence and annotation of the 314-kb MT325 and the 321-kb FR483 viruses that infect Chlorella Pbi.</title>
        <authorList>
            <person name="Fitzgerald L.A."/>
            <person name="Graves M.V."/>
            <person name="Li X."/>
            <person name="Feldblyum T."/>
            <person name="Hartigan J."/>
            <person name="Van Etten J.L."/>
        </authorList>
    </citation>
    <scope>NUCLEOTIDE SEQUENCE [LARGE SCALE GENOMIC DNA]</scope>
    <source>
        <strain evidence="2 3">MT325</strain>
    </source>
</reference>
<sequence length="99" mass="11133">MSPLSTVASVRTYEEVSPVILLANMPMKNSTRPKMPEITLPVTIRMLQYLAMLSIVHYAHISFFVDIFTSCIFWYSRQSSSSFSASVLSSFSSEKQSTP</sequence>
<gene>
    <name evidence="2" type="primary">m555L</name>
    <name evidence="2" type="ORF">MT325_m555L</name>
</gene>
<organism evidence="2 3">
    <name type="scientific">Paramecium bursaria Chlorella virus MT325</name>
    <name type="common">PBCV-MT325</name>
    <dbReference type="NCBI Taxonomy" id="346932"/>
    <lineage>
        <taxon>Viruses</taxon>
        <taxon>Varidnaviria</taxon>
        <taxon>Bamfordvirae</taxon>
        <taxon>Nucleocytoviricota</taxon>
        <taxon>Megaviricetes</taxon>
        <taxon>Algavirales</taxon>
        <taxon>Phycodnaviridae</taxon>
        <taxon>Chlorovirus</taxon>
        <taxon>Chlorovirus conductrix</taxon>
        <taxon>Paramecium bursaria Chlorella virus A1</taxon>
    </lineage>
</organism>
<organismHost>
    <name type="scientific">Paramecium bursaria</name>
    <dbReference type="NCBI Taxonomy" id="74790"/>
</organismHost>
<dbReference type="Proteomes" id="UP000246715">
    <property type="component" value="Segment"/>
</dbReference>